<gene>
    <name evidence="1" type="ORF">RPERSI_LOCUS32871</name>
</gene>
<dbReference type="Proteomes" id="UP000789920">
    <property type="component" value="Unassembled WGS sequence"/>
</dbReference>
<evidence type="ECO:0000313" key="1">
    <source>
        <dbReference type="EMBL" id="CAG8843671.1"/>
    </source>
</evidence>
<evidence type="ECO:0000313" key="2">
    <source>
        <dbReference type="Proteomes" id="UP000789920"/>
    </source>
</evidence>
<protein>
    <submittedName>
        <fullName evidence="1">3069_t:CDS:1</fullName>
    </submittedName>
</protein>
<reference evidence="1" key="1">
    <citation type="submission" date="2021-06" db="EMBL/GenBank/DDBJ databases">
        <authorList>
            <person name="Kallberg Y."/>
            <person name="Tangrot J."/>
            <person name="Rosling A."/>
        </authorList>
    </citation>
    <scope>NUCLEOTIDE SEQUENCE</scope>
    <source>
        <strain evidence="1">MA461A</strain>
    </source>
</reference>
<dbReference type="EMBL" id="CAJVQC010139345">
    <property type="protein sequence ID" value="CAG8843671.1"/>
    <property type="molecule type" value="Genomic_DNA"/>
</dbReference>
<organism evidence="1 2">
    <name type="scientific">Racocetra persica</name>
    <dbReference type="NCBI Taxonomy" id="160502"/>
    <lineage>
        <taxon>Eukaryota</taxon>
        <taxon>Fungi</taxon>
        <taxon>Fungi incertae sedis</taxon>
        <taxon>Mucoromycota</taxon>
        <taxon>Glomeromycotina</taxon>
        <taxon>Glomeromycetes</taxon>
        <taxon>Diversisporales</taxon>
        <taxon>Gigasporaceae</taxon>
        <taxon>Racocetra</taxon>
    </lineage>
</organism>
<feature type="non-terminal residue" evidence="1">
    <location>
        <position position="94"/>
    </location>
</feature>
<feature type="non-terminal residue" evidence="1">
    <location>
        <position position="1"/>
    </location>
</feature>
<sequence>VSKPNLGENKPSQVKADVKKTNFSHDGTADKYRDDLPFRSHFGLKYVRGCEIIEIIGGDGKPIEEVSKPNVEEKTKISGNTRTLRVLLDTNQYK</sequence>
<name>A0ACA9SLY6_9GLOM</name>
<accession>A0ACA9SLY6</accession>
<comment type="caution">
    <text evidence="1">The sequence shown here is derived from an EMBL/GenBank/DDBJ whole genome shotgun (WGS) entry which is preliminary data.</text>
</comment>
<proteinExistence type="predicted"/>
<keyword evidence="2" id="KW-1185">Reference proteome</keyword>